<gene>
    <name evidence="1" type="ORF">EPA93_19955</name>
</gene>
<evidence type="ECO:0000313" key="1">
    <source>
        <dbReference type="EMBL" id="QBD83523.1"/>
    </source>
</evidence>
<keyword evidence="2" id="KW-1185">Reference proteome</keyword>
<evidence type="ECO:0000313" key="2">
    <source>
        <dbReference type="Proteomes" id="UP000290365"/>
    </source>
</evidence>
<dbReference type="KEGG" id="kbs:EPA93_19955"/>
<dbReference type="InterPro" id="IPR023214">
    <property type="entry name" value="HAD_sf"/>
</dbReference>
<dbReference type="Gene3D" id="3.40.50.1000">
    <property type="entry name" value="HAD superfamily/HAD-like"/>
    <property type="match status" value="1"/>
</dbReference>
<protein>
    <submittedName>
        <fullName evidence="1">Uncharacterized protein</fullName>
    </submittedName>
</protein>
<dbReference type="Proteomes" id="UP000290365">
    <property type="component" value="Chromosome"/>
</dbReference>
<name>A0A4P6K6A0_KTERU</name>
<organism evidence="1 2">
    <name type="scientific">Ktedonosporobacter rubrisoli</name>
    <dbReference type="NCBI Taxonomy" id="2509675"/>
    <lineage>
        <taxon>Bacteria</taxon>
        <taxon>Bacillati</taxon>
        <taxon>Chloroflexota</taxon>
        <taxon>Ktedonobacteria</taxon>
        <taxon>Ktedonobacterales</taxon>
        <taxon>Ktedonosporobacteraceae</taxon>
        <taxon>Ktedonosporobacter</taxon>
    </lineage>
</organism>
<accession>A0A4P6K6A0</accession>
<proteinExistence type="predicted"/>
<dbReference type="EMBL" id="CP035758">
    <property type="protein sequence ID" value="QBD83523.1"/>
    <property type="molecule type" value="Genomic_DNA"/>
</dbReference>
<dbReference type="OrthoDB" id="5189293at2"/>
<sequence length="177" mass="20424">MVARDFPFEKPEEALKWMILALQSEEITEEYPIIEGSDKAVERINQVIPVVGYLTLRETSIRNATKRWLRKHGYPNEPIITRPDNTRIGEGMKWKAETLAYLYPQVIGSIDDTPDIINYLPDSYKGTFFLYGNRTSSRSDLDIIPCNSWDDVYKKVVEYQASLLERAAGHARLHDSQ</sequence>
<reference evidence="1 2" key="1">
    <citation type="submission" date="2019-01" db="EMBL/GenBank/DDBJ databases">
        <title>Ktedonosporobacter rubrisoli SCAWS-G2.</title>
        <authorList>
            <person name="Huang Y."/>
            <person name="Yan B."/>
        </authorList>
    </citation>
    <scope>NUCLEOTIDE SEQUENCE [LARGE SCALE GENOMIC DNA]</scope>
    <source>
        <strain evidence="1 2">SCAWS-G2</strain>
    </source>
</reference>
<dbReference type="AlphaFoldDB" id="A0A4P6K6A0"/>